<accession>A0A1M6MI33</accession>
<dbReference type="GeneID" id="97491266"/>
<reference evidence="1 2" key="1">
    <citation type="journal article" date="2018" name="Genome Announc.">
        <title>Complete genomes of two Megasphaera elsdenii strains, NCIMB 702410 and ATCC 25940.</title>
        <authorList>
            <person name="Hatmaker E.A."/>
            <person name="O'Dell K."/>
            <person name="Riley L.A."/>
            <person name="Klingeman D.M."/>
            <person name="Guss A.M."/>
        </authorList>
    </citation>
    <scope>NUCLEOTIDE SEQUENCE [LARGE SCALE GENOMIC DNA]</scope>
    <source>
        <strain evidence="1 2">NCIMB702410</strain>
    </source>
</reference>
<dbReference type="AlphaFoldDB" id="A0A1M6MI33"/>
<dbReference type="OrthoDB" id="1624439at2"/>
<dbReference type="Proteomes" id="UP000238358">
    <property type="component" value="Chromosome"/>
</dbReference>
<proteinExistence type="predicted"/>
<dbReference type="EMBL" id="CP027569">
    <property type="protein sequence ID" value="AVO26823.1"/>
    <property type="molecule type" value="Genomic_DNA"/>
</dbReference>
<organism evidence="1 2">
    <name type="scientific">Megasphaera elsdenii</name>
    <dbReference type="NCBI Taxonomy" id="907"/>
    <lineage>
        <taxon>Bacteria</taxon>
        <taxon>Bacillati</taxon>
        <taxon>Bacillota</taxon>
        <taxon>Negativicutes</taxon>
        <taxon>Veillonellales</taxon>
        <taxon>Veillonellaceae</taxon>
        <taxon>Megasphaera</taxon>
    </lineage>
</organism>
<gene>
    <name evidence="1" type="ORF">C6Y28_03905</name>
</gene>
<protein>
    <submittedName>
        <fullName evidence="1">Polyunsaturated fatty acid synthase PfaA</fullName>
    </submittedName>
</protein>
<evidence type="ECO:0000313" key="2">
    <source>
        <dbReference type="Proteomes" id="UP000238358"/>
    </source>
</evidence>
<dbReference type="RefSeq" id="WP_014015298.1">
    <property type="nucleotide sequence ID" value="NZ_AP031433.1"/>
</dbReference>
<sequence>MRTGTGVVEEVCPNGLVKIQTNRNNLYSPCSDSMCADNVVIDAVNPIGAQKGQYVQFNIPDAGMGVKGIICFGVPLLLVIVCGILGYLLGGSWQVAPEMTAFAGMIVGGILGCLILKGYEKKINNNQTKAEITGIISG</sequence>
<evidence type="ECO:0000313" key="1">
    <source>
        <dbReference type="EMBL" id="AVO26823.1"/>
    </source>
</evidence>
<dbReference type="Pfam" id="PF04246">
    <property type="entry name" value="RseC_MucC"/>
    <property type="match status" value="1"/>
</dbReference>
<name>A0A1M6MI33_MEGEL</name>